<dbReference type="Gene3D" id="1.20.1250.20">
    <property type="entry name" value="MFS general substrate transporter like domains"/>
    <property type="match status" value="1"/>
</dbReference>
<feature type="transmembrane region" description="Helical" evidence="6">
    <location>
        <begin position="356"/>
        <end position="379"/>
    </location>
</feature>
<dbReference type="InterPro" id="IPR036259">
    <property type="entry name" value="MFS_trans_sf"/>
</dbReference>
<evidence type="ECO:0000259" key="7">
    <source>
        <dbReference type="PROSITE" id="PS50850"/>
    </source>
</evidence>
<dbReference type="PROSITE" id="PS00216">
    <property type="entry name" value="SUGAR_TRANSPORT_1"/>
    <property type="match status" value="1"/>
</dbReference>
<feature type="transmembrane region" description="Helical" evidence="6">
    <location>
        <begin position="287"/>
        <end position="315"/>
    </location>
</feature>
<evidence type="ECO:0000256" key="3">
    <source>
        <dbReference type="ARBA" id="ARBA00022989"/>
    </source>
</evidence>
<keyword evidence="3 6" id="KW-1133">Transmembrane helix</keyword>
<feature type="region of interest" description="Disordered" evidence="5">
    <location>
        <begin position="1"/>
        <end position="60"/>
    </location>
</feature>
<evidence type="ECO:0000313" key="9">
    <source>
        <dbReference type="Proteomes" id="UP000298138"/>
    </source>
</evidence>
<keyword evidence="4 6" id="KW-0472">Membrane</keyword>
<protein>
    <submittedName>
        <fullName evidence="8">MFS general substrate transporter</fullName>
    </submittedName>
</protein>
<dbReference type="OrthoDB" id="3365399at2759"/>
<dbReference type="SUPFAM" id="SSF103473">
    <property type="entry name" value="MFS general substrate transporter"/>
    <property type="match status" value="1"/>
</dbReference>
<evidence type="ECO:0000256" key="1">
    <source>
        <dbReference type="ARBA" id="ARBA00004141"/>
    </source>
</evidence>
<comment type="subcellular location">
    <subcellularLocation>
        <location evidence="1">Membrane</location>
        <topology evidence="1">Multi-pass membrane protein</topology>
    </subcellularLocation>
</comment>
<evidence type="ECO:0000256" key="5">
    <source>
        <dbReference type="SAM" id="MobiDB-lite"/>
    </source>
</evidence>
<dbReference type="Proteomes" id="UP000298138">
    <property type="component" value="Unassembled WGS sequence"/>
</dbReference>
<reference evidence="8 9" key="1">
    <citation type="submission" date="2019-04" db="EMBL/GenBank/DDBJ databases">
        <title>Comparative genomics and transcriptomics to analyze fruiting body development in filamentous ascomycetes.</title>
        <authorList>
            <consortium name="DOE Joint Genome Institute"/>
            <person name="Lutkenhaus R."/>
            <person name="Traeger S."/>
            <person name="Breuer J."/>
            <person name="Kuo A."/>
            <person name="Lipzen A."/>
            <person name="Pangilinan J."/>
            <person name="Dilworth D."/>
            <person name="Sandor L."/>
            <person name="Poggeler S."/>
            <person name="Barry K."/>
            <person name="Grigoriev I.V."/>
            <person name="Nowrousian M."/>
        </authorList>
    </citation>
    <scope>NUCLEOTIDE SEQUENCE [LARGE SCALE GENOMIC DNA]</scope>
    <source>
        <strain evidence="8 9">CBS 389.68</strain>
    </source>
</reference>
<feature type="compositionally biased region" description="Low complexity" evidence="5">
    <location>
        <begin position="19"/>
        <end position="31"/>
    </location>
</feature>
<keyword evidence="9" id="KW-1185">Reference proteome</keyword>
<dbReference type="InParanoid" id="A0A4S2MMJ8"/>
<proteinExistence type="predicted"/>
<keyword evidence="2 6" id="KW-0812">Transmembrane</keyword>
<name>A0A4S2MMJ8_9PEZI</name>
<feature type="transmembrane region" description="Helical" evidence="6">
    <location>
        <begin position="469"/>
        <end position="491"/>
    </location>
</feature>
<dbReference type="STRING" id="341454.A0A4S2MMJ8"/>
<feature type="transmembrane region" description="Helical" evidence="6">
    <location>
        <begin position="539"/>
        <end position="558"/>
    </location>
</feature>
<dbReference type="Pfam" id="PF07690">
    <property type="entry name" value="MFS_1"/>
    <property type="match status" value="1"/>
</dbReference>
<evidence type="ECO:0000256" key="4">
    <source>
        <dbReference type="ARBA" id="ARBA00023136"/>
    </source>
</evidence>
<feature type="transmembrane region" description="Helical" evidence="6">
    <location>
        <begin position="255"/>
        <end position="281"/>
    </location>
</feature>
<feature type="transmembrane region" description="Helical" evidence="6">
    <location>
        <begin position="199"/>
        <end position="216"/>
    </location>
</feature>
<dbReference type="InterPro" id="IPR005829">
    <property type="entry name" value="Sugar_transporter_CS"/>
</dbReference>
<dbReference type="GO" id="GO:0140115">
    <property type="term" value="P:export across plasma membrane"/>
    <property type="evidence" value="ECO:0007669"/>
    <property type="project" value="UniProtKB-ARBA"/>
</dbReference>
<feature type="transmembrane region" description="Helical" evidence="6">
    <location>
        <begin position="399"/>
        <end position="421"/>
    </location>
</feature>
<dbReference type="GO" id="GO:0022857">
    <property type="term" value="F:transmembrane transporter activity"/>
    <property type="evidence" value="ECO:0007669"/>
    <property type="project" value="InterPro"/>
</dbReference>
<feature type="transmembrane region" description="Helical" evidence="6">
    <location>
        <begin position="503"/>
        <end position="527"/>
    </location>
</feature>
<dbReference type="PROSITE" id="PS50850">
    <property type="entry name" value="MFS"/>
    <property type="match status" value="1"/>
</dbReference>
<feature type="domain" description="Major facilitator superfamily (MFS) profile" evidence="7">
    <location>
        <begin position="132"/>
        <end position="562"/>
    </location>
</feature>
<organism evidence="8 9">
    <name type="scientific">Ascodesmis nigricans</name>
    <dbReference type="NCBI Taxonomy" id="341454"/>
    <lineage>
        <taxon>Eukaryota</taxon>
        <taxon>Fungi</taxon>
        <taxon>Dikarya</taxon>
        <taxon>Ascomycota</taxon>
        <taxon>Pezizomycotina</taxon>
        <taxon>Pezizomycetes</taxon>
        <taxon>Pezizales</taxon>
        <taxon>Ascodesmidaceae</taxon>
        <taxon>Ascodesmis</taxon>
    </lineage>
</organism>
<dbReference type="PANTHER" id="PTHR23502:SF12">
    <property type="entry name" value="MULTIDRUG TRANSPORTER, PUTATIVE (AFU_ORTHOLOGUE AFUA_1G06440)-RELATED"/>
    <property type="match status" value="1"/>
</dbReference>
<feature type="transmembrane region" description="Helical" evidence="6">
    <location>
        <begin position="168"/>
        <end position="187"/>
    </location>
</feature>
<dbReference type="EMBL" id="ML220142">
    <property type="protein sequence ID" value="TGZ78336.1"/>
    <property type="molecule type" value="Genomic_DNA"/>
</dbReference>
<dbReference type="InterPro" id="IPR020846">
    <property type="entry name" value="MFS_dom"/>
</dbReference>
<feature type="transmembrane region" description="Helical" evidence="6">
    <location>
        <begin position="130"/>
        <end position="148"/>
    </location>
</feature>
<dbReference type="AlphaFoldDB" id="A0A4S2MMJ8"/>
<evidence type="ECO:0000256" key="2">
    <source>
        <dbReference type="ARBA" id="ARBA00022692"/>
    </source>
</evidence>
<dbReference type="PANTHER" id="PTHR23502">
    <property type="entry name" value="MAJOR FACILITATOR SUPERFAMILY"/>
    <property type="match status" value="1"/>
</dbReference>
<dbReference type="FunFam" id="1.20.1250.20:FF:000011">
    <property type="entry name" value="MFS multidrug transporter, putative"/>
    <property type="match status" value="1"/>
</dbReference>
<dbReference type="CDD" id="cd17323">
    <property type="entry name" value="MFS_Tpo1_MDR_like"/>
    <property type="match status" value="1"/>
</dbReference>
<feature type="transmembrane region" description="Helical" evidence="6">
    <location>
        <begin position="442"/>
        <end position="463"/>
    </location>
</feature>
<accession>A0A4S2MMJ8</accession>
<evidence type="ECO:0000256" key="6">
    <source>
        <dbReference type="SAM" id="Phobius"/>
    </source>
</evidence>
<evidence type="ECO:0000313" key="8">
    <source>
        <dbReference type="EMBL" id="TGZ78336.1"/>
    </source>
</evidence>
<dbReference type="GO" id="GO:0042908">
    <property type="term" value="P:xenobiotic transport"/>
    <property type="evidence" value="ECO:0007669"/>
    <property type="project" value="UniProtKB-ARBA"/>
</dbReference>
<dbReference type="InterPro" id="IPR011701">
    <property type="entry name" value="MFS"/>
</dbReference>
<gene>
    <name evidence="8" type="ORF">EX30DRAFT_158938</name>
</gene>
<sequence>MSPLTPPSTSQPGAIGPVSRSETTTSASTSSYNEKDLEAGRRAPSVSSESTDTSDDDSDYNEAIIRVTTADDPSRNDNLLHALRTLTKSATRKTTRTQDDIDATLGTEFEVRWEKDDPEYPMNWSLVKKGWIMFMVSLQTLIVVFYSTSYISGSSGMMKDFGIKNQTVVILGMTTYLFGLACGPLVLAPLSELYGRRPVYIASLVLYTVFVIPSCVAKNFETILICRFLCAFMGSVTISNAPGSLGDIFPEEWRTLAFSVFCIAPMNGPVIGPIVGGFVFQALGWRWLNWIVLISSTVLTAAGLTVPETYAPILLRQRAEKKRKQTGDERYMSRWCYKAGEGDILKLLKVNLSRPLIMLFTEPICTFWAIYIAAIYGILYLSFTAYPIVFAELRGWGPGISGLSFVGMGIGTLFAICLEPLSRKIYNHHAVDPETGKRPPEARLTVVIFASILVPVSLFIFAWTCYPTSIHWVVPILASVPYAIGNVLIFLHSNAYLVTSYDIYSASAMAGNAVTRSILGGVMPLFGPIMYHNMGPNRAATTLACVAVMLAPIPFVFYKWGKKIRMKSPMLVQLQKEKAERGEE</sequence>
<dbReference type="GO" id="GO:0005886">
    <property type="term" value="C:plasma membrane"/>
    <property type="evidence" value="ECO:0007669"/>
    <property type="project" value="TreeGrafter"/>
</dbReference>